<evidence type="ECO:0000313" key="1">
    <source>
        <dbReference type="EMBL" id="KAJ4440054.1"/>
    </source>
</evidence>
<gene>
    <name evidence="1" type="ORF">ANN_08185</name>
</gene>
<dbReference type="EMBL" id="JAJSOF020000017">
    <property type="protein sequence ID" value="KAJ4440054.1"/>
    <property type="molecule type" value="Genomic_DNA"/>
</dbReference>
<accession>A0ABQ8T0R5</accession>
<comment type="caution">
    <text evidence="1">The sequence shown here is derived from an EMBL/GenBank/DDBJ whole genome shotgun (WGS) entry which is preliminary data.</text>
</comment>
<organism evidence="1 2">
    <name type="scientific">Periplaneta americana</name>
    <name type="common">American cockroach</name>
    <name type="synonym">Blatta americana</name>
    <dbReference type="NCBI Taxonomy" id="6978"/>
    <lineage>
        <taxon>Eukaryota</taxon>
        <taxon>Metazoa</taxon>
        <taxon>Ecdysozoa</taxon>
        <taxon>Arthropoda</taxon>
        <taxon>Hexapoda</taxon>
        <taxon>Insecta</taxon>
        <taxon>Pterygota</taxon>
        <taxon>Neoptera</taxon>
        <taxon>Polyneoptera</taxon>
        <taxon>Dictyoptera</taxon>
        <taxon>Blattodea</taxon>
        <taxon>Blattoidea</taxon>
        <taxon>Blattidae</taxon>
        <taxon>Blattinae</taxon>
        <taxon>Periplaneta</taxon>
    </lineage>
</organism>
<dbReference type="Proteomes" id="UP001148838">
    <property type="component" value="Unassembled WGS sequence"/>
</dbReference>
<protein>
    <submittedName>
        <fullName evidence="1">Uncharacterized protein</fullName>
    </submittedName>
</protein>
<sequence>MRPGSNTESYPAFTHIGLRENPGKNLNQVKKFIVGAYPPSLMIIDWAKDSTRIFRSELLKEFSSFFVNVHISEPKIYVLQFYIYHPLHALYSSPDIIRNIKSRRLRWAGHVARMGESRNAYRLLVGRPEGKRPLGRPRRRWEDNIKIDLREVGHDDIDWINLAQDRDRWRAFVRAAMNLRVS</sequence>
<keyword evidence="2" id="KW-1185">Reference proteome</keyword>
<reference evidence="1 2" key="1">
    <citation type="journal article" date="2022" name="Allergy">
        <title>Genome assembly and annotation of Periplaneta americana reveal a comprehensive cockroach allergen profile.</title>
        <authorList>
            <person name="Wang L."/>
            <person name="Xiong Q."/>
            <person name="Saelim N."/>
            <person name="Wang L."/>
            <person name="Nong W."/>
            <person name="Wan A.T."/>
            <person name="Shi M."/>
            <person name="Liu X."/>
            <person name="Cao Q."/>
            <person name="Hui J.H.L."/>
            <person name="Sookrung N."/>
            <person name="Leung T.F."/>
            <person name="Tungtrongchitr A."/>
            <person name="Tsui S.K.W."/>
        </authorList>
    </citation>
    <scope>NUCLEOTIDE SEQUENCE [LARGE SCALE GENOMIC DNA]</scope>
    <source>
        <strain evidence="1">PWHHKU_190912</strain>
    </source>
</reference>
<proteinExistence type="predicted"/>
<evidence type="ECO:0000313" key="2">
    <source>
        <dbReference type="Proteomes" id="UP001148838"/>
    </source>
</evidence>
<name>A0ABQ8T0R5_PERAM</name>